<name>A0A2V3KW01_KLEVA</name>
<accession>A0A2V3KW01</accession>
<keyword evidence="1" id="KW-0456">Lyase</keyword>
<dbReference type="CDD" id="cd00408">
    <property type="entry name" value="DHDPS-like"/>
    <property type="match status" value="1"/>
</dbReference>
<dbReference type="SUPFAM" id="SSF51569">
    <property type="entry name" value="Aldolase"/>
    <property type="match status" value="1"/>
</dbReference>
<dbReference type="Gene3D" id="3.20.20.70">
    <property type="entry name" value="Aldolase class I"/>
    <property type="match status" value="1"/>
</dbReference>
<dbReference type="Proteomes" id="UP000516181">
    <property type="component" value="Chromosome"/>
</dbReference>
<reference evidence="2 3" key="1">
    <citation type="submission" date="2020-08" db="EMBL/GenBank/DDBJ databases">
        <title>Complete genome sequence of Klebsiella pneumoniae KP2757.</title>
        <authorList>
            <person name="Zhang X."/>
        </authorList>
    </citation>
    <scope>NUCLEOTIDE SEQUENCE [LARGE SCALE GENOMIC DNA]</scope>
    <source>
        <strain evidence="2 3">KP2757</strain>
    </source>
</reference>
<dbReference type="PANTHER" id="PTHR42849:SF1">
    <property type="entry name" value="N-ACETYLNEURAMINATE LYASE"/>
    <property type="match status" value="1"/>
</dbReference>
<dbReference type="GO" id="GO:0008747">
    <property type="term" value="F:N-acetylneuraminate lyase activity"/>
    <property type="evidence" value="ECO:0007669"/>
    <property type="project" value="TreeGrafter"/>
</dbReference>
<dbReference type="InterPro" id="IPR013785">
    <property type="entry name" value="Aldolase_TIM"/>
</dbReference>
<evidence type="ECO:0000313" key="3">
    <source>
        <dbReference type="Proteomes" id="UP000516181"/>
    </source>
</evidence>
<dbReference type="PANTHER" id="PTHR42849">
    <property type="entry name" value="N-ACETYLNEURAMINATE LYASE"/>
    <property type="match status" value="1"/>
</dbReference>
<dbReference type="AlphaFoldDB" id="A0A2V3KW01"/>
<organism evidence="2 3">
    <name type="scientific">Klebsiella variicola</name>
    <dbReference type="NCBI Taxonomy" id="244366"/>
    <lineage>
        <taxon>Bacteria</taxon>
        <taxon>Pseudomonadati</taxon>
        <taxon>Pseudomonadota</taxon>
        <taxon>Gammaproteobacteria</taxon>
        <taxon>Enterobacterales</taxon>
        <taxon>Enterobacteriaceae</taxon>
        <taxon>Klebsiella/Raoultella group</taxon>
        <taxon>Klebsiella</taxon>
        <taxon>Klebsiella pneumoniae complex</taxon>
    </lineage>
</organism>
<dbReference type="GO" id="GO:0005829">
    <property type="term" value="C:cytosol"/>
    <property type="evidence" value="ECO:0007669"/>
    <property type="project" value="TreeGrafter"/>
</dbReference>
<sequence>MTASGVDEKGFSHMLSRRTDARVDSMGILGSTARYAYLTREQRKRVATLAKQHAGDITVMVCAGSVRIDAILHLADDAQAAGANVLLLPAVSYQSLRDDEVFSRFETVTRHLSVPVCISDNPGTTHFTFTDELHGRLSSLEGVSSVMFPGEPDSVADSWQRNR</sequence>
<dbReference type="GO" id="GO:0019262">
    <property type="term" value="P:N-acetylneuraminate catabolic process"/>
    <property type="evidence" value="ECO:0007669"/>
    <property type="project" value="TreeGrafter"/>
</dbReference>
<dbReference type="Pfam" id="PF00701">
    <property type="entry name" value="DHDPS"/>
    <property type="match status" value="1"/>
</dbReference>
<gene>
    <name evidence="2" type="ORF">IAP99_11240</name>
</gene>
<dbReference type="InterPro" id="IPR002220">
    <property type="entry name" value="DapA-like"/>
</dbReference>
<dbReference type="EMBL" id="CP060807">
    <property type="protein sequence ID" value="QNP27356.1"/>
    <property type="molecule type" value="Genomic_DNA"/>
</dbReference>
<evidence type="ECO:0000313" key="2">
    <source>
        <dbReference type="EMBL" id="QNP27356.1"/>
    </source>
</evidence>
<proteinExistence type="predicted"/>
<protein>
    <submittedName>
        <fullName evidence="2">Dihydrodipicolinate synthase family protein</fullName>
    </submittedName>
</protein>
<evidence type="ECO:0000256" key="1">
    <source>
        <dbReference type="ARBA" id="ARBA00023239"/>
    </source>
</evidence>